<dbReference type="GO" id="GO:0020037">
    <property type="term" value="F:heme binding"/>
    <property type="evidence" value="ECO:0007669"/>
    <property type="project" value="InterPro"/>
</dbReference>
<evidence type="ECO:0000256" key="1">
    <source>
        <dbReference type="SAM" id="SignalP"/>
    </source>
</evidence>
<evidence type="ECO:0000313" key="2">
    <source>
        <dbReference type="EMBL" id="KAL0314688.1"/>
    </source>
</evidence>
<dbReference type="Gene3D" id="1.10.630.10">
    <property type="entry name" value="Cytochrome P450"/>
    <property type="match status" value="1"/>
</dbReference>
<accession>A0AAW2L739</accession>
<dbReference type="PANTHER" id="PTHR24299:SF58">
    <property type="entry name" value="CYTOCHROME P450"/>
    <property type="match status" value="1"/>
</dbReference>
<dbReference type="SUPFAM" id="SSF48264">
    <property type="entry name" value="Cytochrome P450"/>
    <property type="match status" value="1"/>
</dbReference>
<dbReference type="AlphaFoldDB" id="A0AAW2L739"/>
<protein>
    <submittedName>
        <fullName evidence="2">Corytuberine synthase</fullName>
    </submittedName>
</protein>
<reference evidence="2" key="1">
    <citation type="submission" date="2020-06" db="EMBL/GenBank/DDBJ databases">
        <authorList>
            <person name="Li T."/>
            <person name="Hu X."/>
            <person name="Zhang T."/>
            <person name="Song X."/>
            <person name="Zhang H."/>
            <person name="Dai N."/>
            <person name="Sheng W."/>
            <person name="Hou X."/>
            <person name="Wei L."/>
        </authorList>
    </citation>
    <scope>NUCLEOTIDE SEQUENCE</scope>
    <source>
        <strain evidence="2">G01</strain>
        <tissue evidence="2">Leaf</tissue>
    </source>
</reference>
<dbReference type="EMBL" id="JACGWK010000015">
    <property type="protein sequence ID" value="KAL0314688.1"/>
    <property type="molecule type" value="Genomic_DNA"/>
</dbReference>
<keyword evidence="1" id="KW-0732">Signal</keyword>
<dbReference type="GO" id="GO:0016705">
    <property type="term" value="F:oxidoreductase activity, acting on paired donors, with incorporation or reduction of molecular oxygen"/>
    <property type="evidence" value="ECO:0007669"/>
    <property type="project" value="InterPro"/>
</dbReference>
<feature type="chain" id="PRO_5043800234" evidence="1">
    <location>
        <begin position="16"/>
        <end position="209"/>
    </location>
</feature>
<reference evidence="2" key="2">
    <citation type="journal article" date="2024" name="Plant">
        <title>Genomic evolution and insights into agronomic trait innovations of Sesamum species.</title>
        <authorList>
            <person name="Miao H."/>
            <person name="Wang L."/>
            <person name="Qu L."/>
            <person name="Liu H."/>
            <person name="Sun Y."/>
            <person name="Le M."/>
            <person name="Wang Q."/>
            <person name="Wei S."/>
            <person name="Zheng Y."/>
            <person name="Lin W."/>
            <person name="Duan Y."/>
            <person name="Cao H."/>
            <person name="Xiong S."/>
            <person name="Wang X."/>
            <person name="Wei L."/>
            <person name="Li C."/>
            <person name="Ma Q."/>
            <person name="Ju M."/>
            <person name="Zhao R."/>
            <person name="Li G."/>
            <person name="Mu C."/>
            <person name="Tian Q."/>
            <person name="Mei H."/>
            <person name="Zhang T."/>
            <person name="Gao T."/>
            <person name="Zhang H."/>
        </authorList>
    </citation>
    <scope>NUCLEOTIDE SEQUENCE</scope>
    <source>
        <strain evidence="2">G01</strain>
    </source>
</reference>
<dbReference type="InterPro" id="IPR001128">
    <property type="entry name" value="Cyt_P450"/>
</dbReference>
<proteinExistence type="predicted"/>
<sequence length="209" mass="23455">MALFLLFFTIPLVSLFLKHFLFGVQRQPPGPNTFQVLGCLTQLVYKPHIALQTLAKKHGPLFSFRLGDQLMVVASSPDTAKEFCKTHDRVFSGRHLPSVYHNLPGTVDSSIVLSPECGRSWKLLRSIGQNCIFSSKAMETNAWIRKAKVTEMVSHIRAKEGEVVNLEDLMFATLANIISNVLTSRDPFDVKNEAKDEYKVMMGISERGD</sequence>
<dbReference type="PANTHER" id="PTHR24299">
    <property type="entry name" value="CYTOCHROME P450 FAMILY 1"/>
    <property type="match status" value="1"/>
</dbReference>
<organism evidence="2">
    <name type="scientific">Sesamum angustifolium</name>
    <dbReference type="NCBI Taxonomy" id="2727405"/>
    <lineage>
        <taxon>Eukaryota</taxon>
        <taxon>Viridiplantae</taxon>
        <taxon>Streptophyta</taxon>
        <taxon>Embryophyta</taxon>
        <taxon>Tracheophyta</taxon>
        <taxon>Spermatophyta</taxon>
        <taxon>Magnoliopsida</taxon>
        <taxon>eudicotyledons</taxon>
        <taxon>Gunneridae</taxon>
        <taxon>Pentapetalae</taxon>
        <taxon>asterids</taxon>
        <taxon>lamiids</taxon>
        <taxon>Lamiales</taxon>
        <taxon>Pedaliaceae</taxon>
        <taxon>Sesamum</taxon>
    </lineage>
</organism>
<name>A0AAW2L739_9LAMI</name>
<dbReference type="Pfam" id="PF00067">
    <property type="entry name" value="p450"/>
    <property type="match status" value="1"/>
</dbReference>
<dbReference type="GO" id="GO:0005506">
    <property type="term" value="F:iron ion binding"/>
    <property type="evidence" value="ECO:0007669"/>
    <property type="project" value="InterPro"/>
</dbReference>
<feature type="signal peptide" evidence="1">
    <location>
        <begin position="1"/>
        <end position="15"/>
    </location>
</feature>
<dbReference type="GO" id="GO:0004497">
    <property type="term" value="F:monooxygenase activity"/>
    <property type="evidence" value="ECO:0007669"/>
    <property type="project" value="InterPro"/>
</dbReference>
<gene>
    <name evidence="2" type="ORF">Sangu_2313200</name>
</gene>
<dbReference type="InterPro" id="IPR036396">
    <property type="entry name" value="Cyt_P450_sf"/>
</dbReference>
<comment type="caution">
    <text evidence="2">The sequence shown here is derived from an EMBL/GenBank/DDBJ whole genome shotgun (WGS) entry which is preliminary data.</text>
</comment>